<gene>
    <name evidence="1" type="ORF">E6C27_scaffold90G001590</name>
</gene>
<dbReference type="Gene3D" id="3.40.50.1110">
    <property type="entry name" value="SGNH hydrolase"/>
    <property type="match status" value="1"/>
</dbReference>
<accession>A0A5A7VIY4</accession>
<protein>
    <submittedName>
        <fullName evidence="1">Uncharacterized protein</fullName>
    </submittedName>
</protein>
<evidence type="ECO:0000313" key="1">
    <source>
        <dbReference type="EMBL" id="KAA0065691.1"/>
    </source>
</evidence>
<dbReference type="AlphaFoldDB" id="A0A5A7VIY4"/>
<evidence type="ECO:0000313" key="2">
    <source>
        <dbReference type="Proteomes" id="UP000321393"/>
    </source>
</evidence>
<name>A0A5A7VIY4_CUCMM</name>
<proteinExistence type="predicted"/>
<dbReference type="OrthoDB" id="671439at2759"/>
<dbReference type="STRING" id="1194695.A0A5A7VIY4"/>
<dbReference type="Proteomes" id="UP000321393">
    <property type="component" value="Unassembled WGS sequence"/>
</dbReference>
<sequence length="84" mass="9802">MWWLEDIVATIRDGRLRSLNESSHHQKNGCCQRRCRLTTCCDADVVARGYSGYNTRWALKVIERVFPPSEERVLPEKVPPHHLL</sequence>
<organism evidence="1 2">
    <name type="scientific">Cucumis melo var. makuwa</name>
    <name type="common">Oriental melon</name>
    <dbReference type="NCBI Taxonomy" id="1194695"/>
    <lineage>
        <taxon>Eukaryota</taxon>
        <taxon>Viridiplantae</taxon>
        <taxon>Streptophyta</taxon>
        <taxon>Embryophyta</taxon>
        <taxon>Tracheophyta</taxon>
        <taxon>Spermatophyta</taxon>
        <taxon>Magnoliopsida</taxon>
        <taxon>eudicotyledons</taxon>
        <taxon>Gunneridae</taxon>
        <taxon>Pentapetalae</taxon>
        <taxon>rosids</taxon>
        <taxon>fabids</taxon>
        <taxon>Cucurbitales</taxon>
        <taxon>Cucurbitaceae</taxon>
        <taxon>Benincaseae</taxon>
        <taxon>Cucumis</taxon>
    </lineage>
</organism>
<comment type="caution">
    <text evidence="1">The sequence shown here is derived from an EMBL/GenBank/DDBJ whole genome shotgun (WGS) entry which is preliminary data.</text>
</comment>
<dbReference type="EMBL" id="SSTE01001308">
    <property type="protein sequence ID" value="KAA0065691.1"/>
    <property type="molecule type" value="Genomic_DNA"/>
</dbReference>
<reference evidence="1 2" key="1">
    <citation type="submission" date="2019-08" db="EMBL/GenBank/DDBJ databases">
        <title>Draft genome sequences of two oriental melons (Cucumis melo L. var makuwa).</title>
        <authorList>
            <person name="Kwon S.-Y."/>
        </authorList>
    </citation>
    <scope>NUCLEOTIDE SEQUENCE [LARGE SCALE GENOMIC DNA]</scope>
    <source>
        <strain evidence="2">cv. SW 3</strain>
        <tissue evidence="1">Leaf</tissue>
    </source>
</reference>
<dbReference type="InterPro" id="IPR036514">
    <property type="entry name" value="SGNH_hydro_sf"/>
</dbReference>